<keyword evidence="2" id="KW-1185">Reference proteome</keyword>
<dbReference type="KEGG" id="mcb:Mycch_3569"/>
<gene>
    <name evidence="1" type="ordered locus">Mycch_3569</name>
</gene>
<dbReference type="eggNOG" id="COG0346">
    <property type="taxonomic scope" value="Bacteria"/>
</dbReference>
<evidence type="ECO:0000313" key="2">
    <source>
        <dbReference type="Proteomes" id="UP000006057"/>
    </source>
</evidence>
<dbReference type="HOGENOM" id="CLU_046006_3_0_11"/>
<reference evidence="1 2" key="1">
    <citation type="submission" date="2012-06" db="EMBL/GenBank/DDBJ databases">
        <title>Complete sequence of chromosome of Mycobacterium chubuense NBB4.</title>
        <authorList>
            <consortium name="US DOE Joint Genome Institute"/>
            <person name="Lucas S."/>
            <person name="Han J."/>
            <person name="Lapidus A."/>
            <person name="Cheng J.-F."/>
            <person name="Goodwin L."/>
            <person name="Pitluck S."/>
            <person name="Peters L."/>
            <person name="Mikhailova N."/>
            <person name="Teshima H."/>
            <person name="Detter J.C."/>
            <person name="Han C."/>
            <person name="Tapia R."/>
            <person name="Land M."/>
            <person name="Hauser L."/>
            <person name="Kyrpides N."/>
            <person name="Ivanova N."/>
            <person name="Pagani I."/>
            <person name="Mattes T."/>
            <person name="Holmes A."/>
            <person name="Rutledge P."/>
            <person name="Paulsen I."/>
            <person name="Coleman N."/>
            <person name="Woyke T."/>
        </authorList>
    </citation>
    <scope>NUCLEOTIDE SEQUENCE [LARGE SCALE GENOMIC DNA]</scope>
    <source>
        <strain evidence="1 2">NBB4</strain>
    </source>
</reference>
<evidence type="ECO:0008006" key="3">
    <source>
        <dbReference type="Google" id="ProtNLM"/>
    </source>
</evidence>
<dbReference type="Gene3D" id="3.10.180.10">
    <property type="entry name" value="2,3-Dihydroxybiphenyl 1,2-Dioxygenase, domain 1"/>
    <property type="match status" value="1"/>
</dbReference>
<organism evidence="1 2">
    <name type="scientific">Mycolicibacterium chubuense (strain NBB4)</name>
    <name type="common">Mycobacterium chubuense</name>
    <dbReference type="NCBI Taxonomy" id="710421"/>
    <lineage>
        <taxon>Bacteria</taxon>
        <taxon>Bacillati</taxon>
        <taxon>Actinomycetota</taxon>
        <taxon>Actinomycetes</taxon>
        <taxon>Mycobacteriales</taxon>
        <taxon>Mycobacteriaceae</taxon>
        <taxon>Mycolicibacterium</taxon>
    </lineage>
</organism>
<proteinExistence type="predicted"/>
<dbReference type="RefSeq" id="WP_014816777.1">
    <property type="nucleotide sequence ID" value="NC_018027.1"/>
</dbReference>
<dbReference type="OrthoDB" id="9792173at2"/>
<accession>I4BLZ5</accession>
<dbReference type="SUPFAM" id="SSF54593">
    <property type="entry name" value="Glyoxalase/Bleomycin resistance protein/Dihydroxybiphenyl dioxygenase"/>
    <property type="match status" value="1"/>
</dbReference>
<name>I4BLZ5_MYCCN</name>
<dbReference type="PATRIC" id="fig|710421.3.peg.3568"/>
<dbReference type="Pfam" id="PF13669">
    <property type="entry name" value="Glyoxalase_4"/>
    <property type="match status" value="1"/>
</dbReference>
<dbReference type="InterPro" id="IPR029068">
    <property type="entry name" value="Glyas_Bleomycin-R_OHBP_Dase"/>
</dbReference>
<dbReference type="EMBL" id="CP003053">
    <property type="protein sequence ID" value="AFM18302.1"/>
    <property type="molecule type" value="Genomic_DNA"/>
</dbReference>
<sequence>MILPGPIRQIGHVVGDLDRALSGWLALGVGPWYVMRGLRQRVTYRGQPCEITLSLALANSGDLQVELIQQEDDTASIFTEFLGSGRAGFHQLAYWTDDFGATMRAVEAARWPVVWSGGADVGTRFAYAETPDGPAAVVEIMELTDATRGLAAFLRDAAAGWDGKDPVREFGVGQA</sequence>
<protein>
    <recommendedName>
        <fullName evidence="3">Glyoxalase</fullName>
    </recommendedName>
</protein>
<evidence type="ECO:0000313" key="1">
    <source>
        <dbReference type="EMBL" id="AFM18302.1"/>
    </source>
</evidence>
<dbReference type="Proteomes" id="UP000006057">
    <property type="component" value="Chromosome"/>
</dbReference>
<dbReference type="STRING" id="710421.Mycch_3569"/>
<dbReference type="AlphaFoldDB" id="I4BLZ5"/>